<reference evidence="6" key="1">
    <citation type="submission" date="2022-06" db="EMBL/GenBank/DDBJ databases">
        <title>Isolation and Genomics of Futiania mangrovii gen. nov., sp. nov., a Rare and Metabolically-versatile member in the Class Alphaproteobacteria.</title>
        <authorList>
            <person name="Liu L."/>
            <person name="Huang W.-C."/>
            <person name="Pan J."/>
            <person name="Li J."/>
            <person name="Huang Y."/>
            <person name="Du H."/>
            <person name="Liu Y."/>
            <person name="Li M."/>
        </authorList>
    </citation>
    <scope>NUCLEOTIDE SEQUENCE</scope>
    <source>
        <strain evidence="6">FT118</strain>
    </source>
</reference>
<dbReference type="GO" id="GO:0009253">
    <property type="term" value="P:peptidoglycan catabolic process"/>
    <property type="evidence" value="ECO:0007669"/>
    <property type="project" value="InterPro"/>
</dbReference>
<dbReference type="GO" id="GO:0030288">
    <property type="term" value="C:outer membrane-bounded periplasmic space"/>
    <property type="evidence" value="ECO:0007669"/>
    <property type="project" value="TreeGrafter"/>
</dbReference>
<dbReference type="EMBL" id="JAMZFT010000001">
    <property type="protein sequence ID" value="MCP1335683.1"/>
    <property type="molecule type" value="Genomic_DNA"/>
</dbReference>
<evidence type="ECO:0000313" key="7">
    <source>
        <dbReference type="Proteomes" id="UP001055804"/>
    </source>
</evidence>
<dbReference type="InterPro" id="IPR021731">
    <property type="entry name" value="AMIN_dom"/>
</dbReference>
<feature type="domain" description="MurNAc-LAA" evidence="5">
    <location>
        <begin position="260"/>
        <end position="414"/>
    </location>
</feature>
<keyword evidence="7" id="KW-1185">Reference proteome</keyword>
<evidence type="ECO:0000256" key="3">
    <source>
        <dbReference type="ARBA" id="ARBA00022801"/>
    </source>
</evidence>
<feature type="signal peptide" evidence="4">
    <location>
        <begin position="1"/>
        <end position="28"/>
    </location>
</feature>
<dbReference type="PANTHER" id="PTHR30404:SF0">
    <property type="entry name" value="N-ACETYLMURAMOYL-L-ALANINE AMIDASE AMIC"/>
    <property type="match status" value="1"/>
</dbReference>
<organism evidence="6 7">
    <name type="scientific">Futiania mangrovi</name>
    <dbReference type="NCBI Taxonomy" id="2959716"/>
    <lineage>
        <taxon>Bacteria</taxon>
        <taxon>Pseudomonadati</taxon>
        <taxon>Pseudomonadota</taxon>
        <taxon>Alphaproteobacteria</taxon>
        <taxon>Futianiales</taxon>
        <taxon>Futianiaceae</taxon>
        <taxon>Futiania</taxon>
    </lineage>
</organism>
<name>A0A9J6PDB6_9PROT</name>
<evidence type="ECO:0000256" key="1">
    <source>
        <dbReference type="ARBA" id="ARBA00001561"/>
    </source>
</evidence>
<keyword evidence="3 6" id="KW-0378">Hydrolase</keyword>
<comment type="catalytic activity">
    <reaction evidence="1">
        <text>Hydrolyzes the link between N-acetylmuramoyl residues and L-amino acid residues in certain cell-wall glycopeptides.</text>
        <dbReference type="EC" id="3.5.1.28"/>
    </reaction>
</comment>
<keyword evidence="4" id="KW-0732">Signal</keyword>
<dbReference type="PANTHER" id="PTHR30404">
    <property type="entry name" value="N-ACETYLMURAMOYL-L-ALANINE AMIDASE"/>
    <property type="match status" value="1"/>
</dbReference>
<dbReference type="AlphaFoldDB" id="A0A9J6PDB6"/>
<dbReference type="Gene3D" id="3.40.630.40">
    <property type="entry name" value="Zn-dependent exopeptidases"/>
    <property type="match status" value="1"/>
</dbReference>
<proteinExistence type="predicted"/>
<dbReference type="InterPro" id="IPR002508">
    <property type="entry name" value="MurNAc-LAA_cat"/>
</dbReference>
<gene>
    <name evidence="6" type="ORF">NJQ99_04610</name>
</gene>
<comment type="caution">
    <text evidence="6">The sequence shown here is derived from an EMBL/GenBank/DDBJ whole genome shotgun (WGS) entry which is preliminary data.</text>
</comment>
<accession>A0A9J6PDB6</accession>
<dbReference type="Gene3D" id="2.60.40.3500">
    <property type="match status" value="1"/>
</dbReference>
<dbReference type="GO" id="GO:0008745">
    <property type="term" value="F:N-acetylmuramoyl-L-alanine amidase activity"/>
    <property type="evidence" value="ECO:0007669"/>
    <property type="project" value="UniProtKB-EC"/>
</dbReference>
<feature type="chain" id="PRO_5039891669" description="N-acetylmuramoyl-L-alanine amidase" evidence="4">
    <location>
        <begin position="29"/>
        <end position="422"/>
    </location>
</feature>
<protein>
    <recommendedName>
        <fullName evidence="2">N-acetylmuramoyl-L-alanine amidase</fullName>
        <ecNumber evidence="2">3.5.1.28</ecNumber>
    </recommendedName>
</protein>
<dbReference type="Pfam" id="PF11741">
    <property type="entry name" value="AMIN"/>
    <property type="match status" value="1"/>
</dbReference>
<dbReference type="SMART" id="SM00646">
    <property type="entry name" value="Ami_3"/>
    <property type="match status" value="1"/>
</dbReference>
<dbReference type="Proteomes" id="UP001055804">
    <property type="component" value="Unassembled WGS sequence"/>
</dbReference>
<dbReference type="CDD" id="cd02696">
    <property type="entry name" value="MurNAc-LAA"/>
    <property type="match status" value="1"/>
</dbReference>
<evidence type="ECO:0000313" key="6">
    <source>
        <dbReference type="EMBL" id="MCP1335683.1"/>
    </source>
</evidence>
<dbReference type="EC" id="3.5.1.28" evidence="2"/>
<dbReference type="Pfam" id="PF01520">
    <property type="entry name" value="Amidase_3"/>
    <property type="match status" value="1"/>
</dbReference>
<evidence type="ECO:0000256" key="4">
    <source>
        <dbReference type="SAM" id="SignalP"/>
    </source>
</evidence>
<dbReference type="SUPFAM" id="SSF53187">
    <property type="entry name" value="Zn-dependent exopeptidases"/>
    <property type="match status" value="1"/>
</dbReference>
<sequence>MLLRRWLVRAVFALAMMAAAVPAAVSQAAIPVPQPKPASEGPAVPRAKPVTGGEAASIAVQDARLGVSGGRTRFVLDLSGPVPYRVFQLADPYRVVIDMPEIVFLLQTGAGEQTGGLLKRFRYGLFRPGNSRVVLDLDGPAEVASAFALPPKEGNGHRLVLDLKPTDRETFMKAAGWPSDPPFATPGQDVPLGMEPIRRLVVLDAGHGGVDPGAVSPRVGYEKHIVLDFARALRTALARRDVEVVMTRDEDVFIPLADRVRIAREARASLMLSIHADVIEDPDIRGASVYTISEQASDAEAAALASSENRSDVIAGVDLREEGDEVASILIDLARRETKNASVDFARHLVPALEPVTPLLSKPHREAGFRVLKAPDVPSVLIELGFLSNHQDAEQLVQEAWMTDTAEVMADAVSVWLETRPQ</sequence>
<evidence type="ECO:0000259" key="5">
    <source>
        <dbReference type="SMART" id="SM00646"/>
    </source>
</evidence>
<dbReference type="RefSeq" id="WP_269331619.1">
    <property type="nucleotide sequence ID" value="NZ_JAMZFT010000001.1"/>
</dbReference>
<evidence type="ECO:0000256" key="2">
    <source>
        <dbReference type="ARBA" id="ARBA00011901"/>
    </source>
</evidence>
<dbReference type="InterPro" id="IPR050695">
    <property type="entry name" value="N-acetylmuramoyl_amidase_3"/>
</dbReference>